<organism evidence="1">
    <name type="scientific">marine metagenome</name>
    <dbReference type="NCBI Taxonomy" id="408172"/>
    <lineage>
        <taxon>unclassified sequences</taxon>
        <taxon>metagenomes</taxon>
        <taxon>ecological metagenomes</taxon>
    </lineage>
</organism>
<evidence type="ECO:0000313" key="1">
    <source>
        <dbReference type="EMBL" id="SUZ85153.1"/>
    </source>
</evidence>
<name>A0A381R6F2_9ZZZZ</name>
<reference evidence="1" key="1">
    <citation type="submission" date="2018-05" db="EMBL/GenBank/DDBJ databases">
        <authorList>
            <person name="Lanie J.A."/>
            <person name="Ng W.-L."/>
            <person name="Kazmierczak K.M."/>
            <person name="Andrzejewski T.M."/>
            <person name="Davidsen T.M."/>
            <person name="Wayne K.J."/>
            <person name="Tettelin H."/>
            <person name="Glass J.I."/>
            <person name="Rusch D."/>
            <person name="Podicherti R."/>
            <person name="Tsui H.-C.T."/>
            <person name="Winkler M.E."/>
        </authorList>
    </citation>
    <scope>NUCLEOTIDE SEQUENCE</scope>
</reference>
<dbReference type="EMBL" id="UINC01001623">
    <property type="protein sequence ID" value="SUZ85153.1"/>
    <property type="molecule type" value="Genomic_DNA"/>
</dbReference>
<proteinExistence type="predicted"/>
<accession>A0A381R6F2</accession>
<protein>
    <submittedName>
        <fullName evidence="1">Uncharacterized protein</fullName>
    </submittedName>
</protein>
<gene>
    <name evidence="1" type="ORF">METZ01_LOCUS38007</name>
</gene>
<sequence length="30" mass="3335">MISELAEKDKAQSTDLASGRISDFLRDSHL</sequence>
<dbReference type="AlphaFoldDB" id="A0A381R6F2"/>